<evidence type="ECO:0000256" key="1">
    <source>
        <dbReference type="SAM" id="MobiDB-lite"/>
    </source>
</evidence>
<dbReference type="AlphaFoldDB" id="A0A2B7XDR4"/>
<feature type="compositionally biased region" description="Low complexity" evidence="1">
    <location>
        <begin position="47"/>
        <end position="58"/>
    </location>
</feature>
<dbReference type="InterPro" id="IPR036779">
    <property type="entry name" value="LysM_dom_sf"/>
</dbReference>
<dbReference type="OrthoDB" id="2192830at2759"/>
<feature type="region of interest" description="Disordered" evidence="1">
    <location>
        <begin position="140"/>
        <end position="256"/>
    </location>
</feature>
<evidence type="ECO:0000313" key="3">
    <source>
        <dbReference type="Proteomes" id="UP000223968"/>
    </source>
</evidence>
<feature type="region of interest" description="Disordered" evidence="1">
    <location>
        <begin position="358"/>
        <end position="383"/>
    </location>
</feature>
<evidence type="ECO:0008006" key="4">
    <source>
        <dbReference type="Google" id="ProtNLM"/>
    </source>
</evidence>
<dbReference type="STRING" id="1447875.A0A2B7XDR4"/>
<feature type="compositionally biased region" description="Low complexity" evidence="1">
    <location>
        <begin position="446"/>
        <end position="462"/>
    </location>
</feature>
<feature type="region of interest" description="Disordered" evidence="1">
    <location>
        <begin position="1"/>
        <end position="119"/>
    </location>
</feature>
<feature type="compositionally biased region" description="Polar residues" evidence="1">
    <location>
        <begin position="358"/>
        <end position="374"/>
    </location>
</feature>
<feature type="compositionally biased region" description="Pro residues" evidence="1">
    <location>
        <begin position="530"/>
        <end position="541"/>
    </location>
</feature>
<feature type="region of interest" description="Disordered" evidence="1">
    <location>
        <begin position="423"/>
        <end position="546"/>
    </location>
</feature>
<dbReference type="EMBL" id="PDNB01000114">
    <property type="protein sequence ID" value="PGH06797.1"/>
    <property type="molecule type" value="Genomic_DNA"/>
</dbReference>
<sequence length="663" mass="70973">MTSNTHQADVFNSATSSRTASVNPSSSVRPRNRRLISLATDDDDDAAGSASTDNATTGLSSDNFESANSLLPPSAPRSRAGTPSPNPSRQSSRTPTGRDRPASRTTLGNGWTDSRQNKPISPFVADFWESSWSSLQGLASTVLGNDDGWGKMKSSSPAPGRSQHRRKPSKANFVHDARTGPSSWGPTNFFNKQLGSGSSSGPMSQEERQSMVQALKRQTLLQANGDATPDSQGNYKRRDSGDAPRGSSAPPPEQDDSDALVYVHHVHKDDSITGVSIRYGCQPAVMRKANGFWPSDSIQARKTVLLPVEACTLKGRRLPDKEEDIVDLLDDHHHTDDPFMDSSPSALNCKSSAFGYGDTSSQSHYPGSAASSISGKGPKQAPPWKHECWVQVDGFWEPVEIGRVPRRTLGFFPRARRKSIVQELTPYSDSEDLDSRPISQDQPHNASRPSRPAIPASSTSPPYLCPSNSGNRTRDRSISSTKRPPSHRHRGSFTLSGPGGVGTMGRNVRAPGPAEDKLNHFINTHLPHLAVPPPPPQPPTSSPANYNYPRTSTESTSTVVSTTSSTTGLENVGGAIEGWMRKMARSAKAGVNELQQQGAHLGDLIELDDTPDGKGEANGGARNGNGSGRGRNMDYRSPTRASSGSGTSLGGGDSIRGRRMKGD</sequence>
<reference evidence="2 3" key="1">
    <citation type="submission" date="2017-10" db="EMBL/GenBank/DDBJ databases">
        <title>Comparative genomics in systemic dimorphic fungi from Ajellomycetaceae.</title>
        <authorList>
            <person name="Munoz J.F."/>
            <person name="Mcewen J.G."/>
            <person name="Clay O.K."/>
            <person name="Cuomo C.A."/>
        </authorList>
    </citation>
    <scope>NUCLEOTIDE SEQUENCE [LARGE SCALE GENOMIC DNA]</scope>
    <source>
        <strain evidence="2 3">UAMH5409</strain>
    </source>
</reference>
<feature type="compositionally biased region" description="Polar residues" evidence="1">
    <location>
        <begin position="180"/>
        <end position="203"/>
    </location>
</feature>
<feature type="compositionally biased region" description="Polar residues" evidence="1">
    <location>
        <begin position="1"/>
        <end position="20"/>
    </location>
</feature>
<dbReference type="Proteomes" id="UP000223968">
    <property type="component" value="Unassembled WGS sequence"/>
</dbReference>
<feature type="compositionally biased region" description="Polar residues" evidence="1">
    <location>
        <begin position="81"/>
        <end position="95"/>
    </location>
</feature>
<feature type="compositionally biased region" description="Polar residues" evidence="1">
    <location>
        <begin position="103"/>
        <end position="119"/>
    </location>
</feature>
<protein>
    <recommendedName>
        <fullName evidence="4">LysM domain-containing protein</fullName>
    </recommendedName>
</protein>
<name>A0A2B7XDR4_9EURO</name>
<dbReference type="Gene3D" id="3.10.350.10">
    <property type="entry name" value="LysM domain"/>
    <property type="match status" value="1"/>
</dbReference>
<accession>A0A2B7XDR4</accession>
<proteinExistence type="predicted"/>
<feature type="region of interest" description="Disordered" evidence="1">
    <location>
        <begin position="605"/>
        <end position="663"/>
    </location>
</feature>
<keyword evidence="3" id="KW-1185">Reference proteome</keyword>
<comment type="caution">
    <text evidence="2">The sequence shown here is derived from an EMBL/GenBank/DDBJ whole genome shotgun (WGS) entry which is preliminary data.</text>
</comment>
<organism evidence="2 3">
    <name type="scientific">Helicocarpus griseus UAMH5409</name>
    <dbReference type="NCBI Taxonomy" id="1447875"/>
    <lineage>
        <taxon>Eukaryota</taxon>
        <taxon>Fungi</taxon>
        <taxon>Dikarya</taxon>
        <taxon>Ascomycota</taxon>
        <taxon>Pezizomycotina</taxon>
        <taxon>Eurotiomycetes</taxon>
        <taxon>Eurotiomycetidae</taxon>
        <taxon>Onygenales</taxon>
        <taxon>Ajellomycetaceae</taxon>
        <taxon>Helicocarpus</taxon>
    </lineage>
</organism>
<gene>
    <name evidence="2" type="ORF">AJ79_06439</name>
</gene>
<evidence type="ECO:0000313" key="2">
    <source>
        <dbReference type="EMBL" id="PGH06797.1"/>
    </source>
</evidence>
<feature type="compositionally biased region" description="Gly residues" evidence="1">
    <location>
        <begin position="616"/>
        <end position="629"/>
    </location>
</feature>
<feature type="compositionally biased region" description="Polar residues" evidence="1">
    <location>
        <begin position="59"/>
        <end position="71"/>
    </location>
</feature>